<evidence type="ECO:0000313" key="3">
    <source>
        <dbReference type="Proteomes" id="UP000051861"/>
    </source>
</evidence>
<dbReference type="AlphaFoldDB" id="A0A0S7Y585"/>
<organism evidence="2 3">
    <name type="scientific">candidate division WOR-1 bacterium DG_54_3</name>
    <dbReference type="NCBI Taxonomy" id="1703775"/>
    <lineage>
        <taxon>Bacteria</taxon>
        <taxon>Bacillati</taxon>
        <taxon>Saganbacteria</taxon>
    </lineage>
</organism>
<dbReference type="EMBL" id="LIZX01000013">
    <property type="protein sequence ID" value="KPJ69830.1"/>
    <property type="molecule type" value="Genomic_DNA"/>
</dbReference>
<dbReference type="Gene3D" id="1.10.10.10">
    <property type="entry name" value="Winged helix-like DNA-binding domain superfamily/Winged helix DNA-binding domain"/>
    <property type="match status" value="1"/>
</dbReference>
<gene>
    <name evidence="2" type="ORF">AMJ44_02300</name>
</gene>
<dbReference type="CDD" id="cd00090">
    <property type="entry name" value="HTH_ARSR"/>
    <property type="match status" value="1"/>
</dbReference>
<evidence type="ECO:0000313" key="2">
    <source>
        <dbReference type="EMBL" id="KPJ69830.1"/>
    </source>
</evidence>
<proteinExistence type="predicted"/>
<dbReference type="Proteomes" id="UP000051861">
    <property type="component" value="Unassembled WGS sequence"/>
</dbReference>
<accession>A0A0S7Y585</accession>
<dbReference type="InterPro" id="IPR011991">
    <property type="entry name" value="ArsR-like_HTH"/>
</dbReference>
<sequence>MFTSRVRVRLLTLFVTHPAEAFYIRQISRITGETYNNVRLELQNLSELGLIQEERRANAIYYKANGEHFLFPELKLLILKTEAIGDRLREALSMLGDIRVAFIYGSTAKGTEVTSSDIDLMVIGEVDLDTLDRTINNIEEELARTVNYTLFSVEEWQERVTQENSFVMDVLTHEKVFLIGDLNDLSALGTGRTD</sequence>
<evidence type="ECO:0000259" key="1">
    <source>
        <dbReference type="Pfam" id="PF18765"/>
    </source>
</evidence>
<feature type="domain" description="Polymerase beta nucleotidyltransferase" evidence="1">
    <location>
        <begin position="88"/>
        <end position="147"/>
    </location>
</feature>
<dbReference type="SUPFAM" id="SSF81301">
    <property type="entry name" value="Nucleotidyltransferase"/>
    <property type="match status" value="1"/>
</dbReference>
<dbReference type="InterPro" id="IPR036388">
    <property type="entry name" value="WH-like_DNA-bd_sf"/>
</dbReference>
<dbReference type="InterPro" id="IPR036390">
    <property type="entry name" value="WH_DNA-bd_sf"/>
</dbReference>
<dbReference type="InterPro" id="IPR043519">
    <property type="entry name" value="NT_sf"/>
</dbReference>
<dbReference type="Gene3D" id="3.30.460.10">
    <property type="entry name" value="Beta Polymerase, domain 2"/>
    <property type="match status" value="1"/>
</dbReference>
<dbReference type="Pfam" id="PF18765">
    <property type="entry name" value="Polbeta"/>
    <property type="match status" value="1"/>
</dbReference>
<reference evidence="2 3" key="1">
    <citation type="journal article" date="2015" name="Microbiome">
        <title>Genomic resolution of linkages in carbon, nitrogen, and sulfur cycling among widespread estuary sediment bacteria.</title>
        <authorList>
            <person name="Baker B.J."/>
            <person name="Lazar C.S."/>
            <person name="Teske A.P."/>
            <person name="Dick G.J."/>
        </authorList>
    </citation>
    <scope>NUCLEOTIDE SEQUENCE [LARGE SCALE GENOMIC DNA]</scope>
    <source>
        <strain evidence="2">DG_54_3</strain>
    </source>
</reference>
<protein>
    <recommendedName>
        <fullName evidence="1">Polymerase beta nucleotidyltransferase domain-containing protein</fullName>
    </recommendedName>
</protein>
<name>A0A0S7Y585_UNCSA</name>
<dbReference type="CDD" id="cd05403">
    <property type="entry name" value="NT_KNTase_like"/>
    <property type="match status" value="1"/>
</dbReference>
<dbReference type="SUPFAM" id="SSF46785">
    <property type="entry name" value="Winged helix' DNA-binding domain"/>
    <property type="match status" value="1"/>
</dbReference>
<comment type="caution">
    <text evidence="2">The sequence shown here is derived from an EMBL/GenBank/DDBJ whole genome shotgun (WGS) entry which is preliminary data.</text>
</comment>
<dbReference type="InterPro" id="IPR041633">
    <property type="entry name" value="Polbeta"/>
</dbReference>